<organism evidence="3 4">
    <name type="scientific">Symbiodinium necroappetens</name>
    <dbReference type="NCBI Taxonomy" id="1628268"/>
    <lineage>
        <taxon>Eukaryota</taxon>
        <taxon>Sar</taxon>
        <taxon>Alveolata</taxon>
        <taxon>Dinophyceae</taxon>
        <taxon>Suessiales</taxon>
        <taxon>Symbiodiniaceae</taxon>
        <taxon>Symbiodinium</taxon>
    </lineage>
</organism>
<accession>A0A812TU93</accession>
<dbReference type="SUPFAM" id="SSF53300">
    <property type="entry name" value="vWA-like"/>
    <property type="match status" value="1"/>
</dbReference>
<dbReference type="EMBL" id="CAJNJA010025414">
    <property type="protein sequence ID" value="CAE7542680.1"/>
    <property type="molecule type" value="Genomic_DNA"/>
</dbReference>
<reference evidence="3" key="1">
    <citation type="submission" date="2021-02" db="EMBL/GenBank/DDBJ databases">
        <authorList>
            <person name="Dougan E. K."/>
            <person name="Rhodes N."/>
            <person name="Thang M."/>
            <person name="Chan C."/>
        </authorList>
    </citation>
    <scope>NUCLEOTIDE SEQUENCE</scope>
</reference>
<feature type="region of interest" description="Disordered" evidence="1">
    <location>
        <begin position="99"/>
        <end position="159"/>
    </location>
</feature>
<protein>
    <submittedName>
        <fullName evidence="3">ViaA protein</fullName>
    </submittedName>
</protein>
<name>A0A812TU93_9DINO</name>
<feature type="compositionally biased region" description="Low complexity" evidence="1">
    <location>
        <begin position="99"/>
        <end position="123"/>
    </location>
</feature>
<dbReference type="OrthoDB" id="47330at2759"/>
<evidence type="ECO:0000256" key="1">
    <source>
        <dbReference type="SAM" id="MobiDB-lite"/>
    </source>
</evidence>
<dbReference type="InterPro" id="IPR008912">
    <property type="entry name" value="Uncharacterised_CoxE"/>
</dbReference>
<dbReference type="PANTHER" id="PTHR36846">
    <property type="entry name" value="PROTEIN VIAA"/>
    <property type="match status" value="1"/>
</dbReference>
<feature type="region of interest" description="Disordered" evidence="1">
    <location>
        <begin position="218"/>
        <end position="251"/>
    </location>
</feature>
<dbReference type="Proteomes" id="UP000601435">
    <property type="component" value="Unassembled WGS sequence"/>
</dbReference>
<dbReference type="InterPro" id="IPR002035">
    <property type="entry name" value="VWF_A"/>
</dbReference>
<feature type="compositionally biased region" description="Low complexity" evidence="1">
    <location>
        <begin position="134"/>
        <end position="148"/>
    </location>
</feature>
<evidence type="ECO:0000259" key="2">
    <source>
        <dbReference type="SMART" id="SM00327"/>
    </source>
</evidence>
<feature type="region of interest" description="Disordered" evidence="1">
    <location>
        <begin position="180"/>
        <end position="200"/>
    </location>
</feature>
<dbReference type="GO" id="GO:0005829">
    <property type="term" value="C:cytosol"/>
    <property type="evidence" value="ECO:0007669"/>
    <property type="project" value="TreeGrafter"/>
</dbReference>
<dbReference type="InterPro" id="IPR036465">
    <property type="entry name" value="vWFA_dom_sf"/>
</dbReference>
<comment type="caution">
    <text evidence="3">The sequence shown here is derived from an EMBL/GenBank/DDBJ whole genome shotgun (WGS) entry which is preliminary data.</text>
</comment>
<dbReference type="AlphaFoldDB" id="A0A812TU93"/>
<evidence type="ECO:0000313" key="4">
    <source>
        <dbReference type="Proteomes" id="UP000601435"/>
    </source>
</evidence>
<feature type="domain" description="VWFA" evidence="2">
    <location>
        <begin position="394"/>
        <end position="566"/>
    </location>
</feature>
<dbReference type="SMART" id="SM00327">
    <property type="entry name" value="VWA"/>
    <property type="match status" value="1"/>
</dbReference>
<dbReference type="PANTHER" id="PTHR36846:SF1">
    <property type="entry name" value="PROTEIN VIAA"/>
    <property type="match status" value="1"/>
</dbReference>
<sequence>MPAELAAFRAALARSCGKPSDVEAAVDGLTEWRSSLIQGQLPGDSNHTWPPEPLRRQLLMGLREIDLPTLLSEQPNLVDTVLLNVLQAVETFQKAVKASESQWDSQSNSSPSLWSFLSSASTAEPEDGSEAEPSEAAAAELSALSNSDGDSSEEDAAKAGEAENLQNIQEDQEGQIADGSQQLEAEGEGEGSGSEESLAEQLTRQFVETWRELAAEAAKPRLQSWAPSDSEDSNSETSSKESFAACTGTEPGTWSEPLGWEHLLVLRKLLGRLPELRGLVKRMGRRSGLKASLRFDRAQRARSKEAEGVVRSDKSPFETSGITRSDGSLLLLPSELSLLAFANAQPPRPSSAGARALFRLRRAEAALLSYERSAWVEEEAETLRWREFRPAQERGPLICCVDTSRSMAGRREAIAKAAVLEVLMLAEAERRPCYLYFFSGPDDLEELEVPLAPIPAQAWQDVLAFLSRSFGGGTDLETPLAASARRLQDEWRAADVLLVTDGEVEAPSPPLLQDLRRLREDGLRVFGLTVAEPGQEESAGMATLAEVCDEVHRFEALGRVPLRWRP</sequence>
<dbReference type="Pfam" id="PF05762">
    <property type="entry name" value="VWA_CoxE"/>
    <property type="match status" value="1"/>
</dbReference>
<evidence type="ECO:0000313" key="3">
    <source>
        <dbReference type="EMBL" id="CAE7542680.1"/>
    </source>
</evidence>
<proteinExistence type="predicted"/>
<keyword evidence="4" id="KW-1185">Reference proteome</keyword>
<dbReference type="Gene3D" id="3.40.50.410">
    <property type="entry name" value="von Willebrand factor, type A domain"/>
    <property type="match status" value="1"/>
</dbReference>
<feature type="compositionally biased region" description="Acidic residues" evidence="1">
    <location>
        <begin position="124"/>
        <end position="133"/>
    </location>
</feature>
<gene>
    <name evidence="3" type="primary">viaA</name>
    <name evidence="3" type="ORF">SNEC2469_LOCUS15621</name>
</gene>